<dbReference type="NCBIfam" id="TIGR00254">
    <property type="entry name" value="GGDEF"/>
    <property type="match status" value="1"/>
</dbReference>
<organism evidence="6 7">
    <name type="scientific">Marinicella sediminis</name>
    <dbReference type="NCBI Taxonomy" id="1792834"/>
    <lineage>
        <taxon>Bacteria</taxon>
        <taxon>Pseudomonadati</taxon>
        <taxon>Pseudomonadota</taxon>
        <taxon>Gammaproteobacteria</taxon>
        <taxon>Lysobacterales</taxon>
        <taxon>Marinicellaceae</taxon>
        <taxon>Marinicella</taxon>
    </lineage>
</organism>
<keyword evidence="3" id="KW-1133">Transmembrane helix</keyword>
<evidence type="ECO:0000256" key="4">
    <source>
        <dbReference type="SAM" id="SignalP"/>
    </source>
</evidence>
<keyword evidence="3" id="KW-0472">Membrane</keyword>
<feature type="signal peptide" evidence="4">
    <location>
        <begin position="1"/>
        <end position="28"/>
    </location>
</feature>
<dbReference type="Pfam" id="PF13424">
    <property type="entry name" value="TPR_12"/>
    <property type="match status" value="1"/>
</dbReference>
<dbReference type="InterPro" id="IPR019734">
    <property type="entry name" value="TPR_rpt"/>
</dbReference>
<dbReference type="PANTHER" id="PTHR45138">
    <property type="entry name" value="REGULATORY COMPONENTS OF SENSORY TRANSDUCTION SYSTEM"/>
    <property type="match status" value="1"/>
</dbReference>
<keyword evidence="4" id="KW-0732">Signal</keyword>
<dbReference type="Pfam" id="PF00990">
    <property type="entry name" value="GGDEF"/>
    <property type="match status" value="1"/>
</dbReference>
<dbReference type="EMBL" id="JBHRTS010000004">
    <property type="protein sequence ID" value="MFC3194172.1"/>
    <property type="molecule type" value="Genomic_DNA"/>
</dbReference>
<reference evidence="7" key="1">
    <citation type="journal article" date="2019" name="Int. J. Syst. Evol. Microbiol.">
        <title>The Global Catalogue of Microorganisms (GCM) 10K type strain sequencing project: providing services to taxonomists for standard genome sequencing and annotation.</title>
        <authorList>
            <consortium name="The Broad Institute Genomics Platform"/>
            <consortium name="The Broad Institute Genome Sequencing Center for Infectious Disease"/>
            <person name="Wu L."/>
            <person name="Ma J."/>
        </authorList>
    </citation>
    <scope>NUCLEOTIDE SEQUENCE [LARGE SCALE GENOMIC DNA]</scope>
    <source>
        <strain evidence="7">KCTC 42953</strain>
    </source>
</reference>
<evidence type="ECO:0000313" key="6">
    <source>
        <dbReference type="EMBL" id="MFC3194172.1"/>
    </source>
</evidence>
<evidence type="ECO:0000256" key="3">
    <source>
        <dbReference type="SAM" id="Phobius"/>
    </source>
</evidence>
<dbReference type="SUPFAM" id="SSF55073">
    <property type="entry name" value="Nucleotide cyclase"/>
    <property type="match status" value="1"/>
</dbReference>
<sequence>MRAHLSFTQFLITRLCFLSVLFATPAYSKPPTELLDIDELIYQEQSEALLQIEQRRRMEPDELTSIWLSVLEAKTLYHQNRFADSQSLLINAESASEELNEPELKEMILRLMGQNFYRMGGFDQAMNHALKAQLIAEQHQLGWEQAQLTNLIAAIHLRSGNHQLALKYFKQALAYFTSVNAKIDVAKLNNNLGAVYIETKQFTEASRHLEHALVLAVELDRPTTLVSALVNKIELFVNQQLYDQAISTYQTCLSHAAETRLSSFEVWCLEAGAELFQRQGRYLQAIEVANRAYQMAGEQQLHQSQINLGKLLVSLYSETQQFQQALDISAANLDQVESIKDQVLKLKLEEVRALNDVAKTQAQLRFERQQNNLLEQNQRLTWTGIIILLPMLALALFLLKIKQRLLKDLNTQQLETHNALNAMKEAKDLNEKLARTDPLTGLLNRRAMTRILDDLALDFTHHHLLMIDVDDFKKINDHRGHSTGDEVLTSLSNTLKQQLGEHALAARWGGEEFLVLLGPCDRSAAKSIAEELRKTVANQQIGNPAMSITISLGLCHGTTGDGIDQWIHRADQALYCSKNSGKNCLSVSP</sequence>
<dbReference type="Proteomes" id="UP001595533">
    <property type="component" value="Unassembled WGS sequence"/>
</dbReference>
<dbReference type="SUPFAM" id="SSF48452">
    <property type="entry name" value="TPR-like"/>
    <property type="match status" value="1"/>
</dbReference>
<evidence type="ECO:0000259" key="5">
    <source>
        <dbReference type="PROSITE" id="PS50887"/>
    </source>
</evidence>
<dbReference type="Gene3D" id="1.25.40.10">
    <property type="entry name" value="Tetratricopeptide repeat domain"/>
    <property type="match status" value="2"/>
</dbReference>
<protein>
    <recommendedName>
        <fullName evidence="1">diguanylate cyclase</fullName>
        <ecNumber evidence="1">2.7.7.65</ecNumber>
    </recommendedName>
</protein>
<comment type="caution">
    <text evidence="6">The sequence shown here is derived from an EMBL/GenBank/DDBJ whole genome shotgun (WGS) entry which is preliminary data.</text>
</comment>
<keyword evidence="7" id="KW-1185">Reference proteome</keyword>
<proteinExistence type="predicted"/>
<dbReference type="PROSITE" id="PS50887">
    <property type="entry name" value="GGDEF"/>
    <property type="match status" value="1"/>
</dbReference>
<dbReference type="SMART" id="SM00267">
    <property type="entry name" value="GGDEF"/>
    <property type="match status" value="1"/>
</dbReference>
<dbReference type="InterPro" id="IPR029787">
    <property type="entry name" value="Nucleotide_cyclase"/>
</dbReference>
<dbReference type="InterPro" id="IPR011990">
    <property type="entry name" value="TPR-like_helical_dom_sf"/>
</dbReference>
<feature type="domain" description="GGDEF" evidence="5">
    <location>
        <begin position="460"/>
        <end position="589"/>
    </location>
</feature>
<accession>A0ABV7JFJ8</accession>
<keyword evidence="3" id="KW-0812">Transmembrane</keyword>
<name>A0ABV7JFJ8_9GAMM</name>
<feature type="transmembrane region" description="Helical" evidence="3">
    <location>
        <begin position="380"/>
        <end position="399"/>
    </location>
</feature>
<keyword evidence="6" id="KW-0548">Nucleotidyltransferase</keyword>
<gene>
    <name evidence="6" type="ORF">ACFODZ_07955</name>
</gene>
<evidence type="ECO:0000313" key="7">
    <source>
        <dbReference type="Proteomes" id="UP001595533"/>
    </source>
</evidence>
<dbReference type="PANTHER" id="PTHR45138:SF9">
    <property type="entry name" value="DIGUANYLATE CYCLASE DGCM-RELATED"/>
    <property type="match status" value="1"/>
</dbReference>
<feature type="chain" id="PRO_5046084359" description="diguanylate cyclase" evidence="4">
    <location>
        <begin position="29"/>
        <end position="589"/>
    </location>
</feature>
<dbReference type="InterPro" id="IPR000160">
    <property type="entry name" value="GGDEF_dom"/>
</dbReference>
<dbReference type="EC" id="2.7.7.65" evidence="1"/>
<evidence type="ECO:0000256" key="2">
    <source>
        <dbReference type="ARBA" id="ARBA00034247"/>
    </source>
</evidence>
<dbReference type="GO" id="GO:0052621">
    <property type="term" value="F:diguanylate cyclase activity"/>
    <property type="evidence" value="ECO:0007669"/>
    <property type="project" value="UniProtKB-EC"/>
</dbReference>
<dbReference type="InterPro" id="IPR050469">
    <property type="entry name" value="Diguanylate_Cyclase"/>
</dbReference>
<dbReference type="SMART" id="SM00028">
    <property type="entry name" value="TPR"/>
    <property type="match status" value="5"/>
</dbReference>
<dbReference type="CDD" id="cd01949">
    <property type="entry name" value="GGDEF"/>
    <property type="match status" value="1"/>
</dbReference>
<dbReference type="InterPro" id="IPR043128">
    <property type="entry name" value="Rev_trsase/Diguanyl_cyclase"/>
</dbReference>
<dbReference type="Gene3D" id="3.30.70.270">
    <property type="match status" value="1"/>
</dbReference>
<comment type="catalytic activity">
    <reaction evidence="2">
        <text>2 GTP = 3',3'-c-di-GMP + 2 diphosphate</text>
        <dbReference type="Rhea" id="RHEA:24898"/>
        <dbReference type="ChEBI" id="CHEBI:33019"/>
        <dbReference type="ChEBI" id="CHEBI:37565"/>
        <dbReference type="ChEBI" id="CHEBI:58805"/>
        <dbReference type="EC" id="2.7.7.65"/>
    </reaction>
</comment>
<evidence type="ECO:0000256" key="1">
    <source>
        <dbReference type="ARBA" id="ARBA00012528"/>
    </source>
</evidence>
<keyword evidence="6" id="KW-0808">Transferase</keyword>
<dbReference type="RefSeq" id="WP_077412441.1">
    <property type="nucleotide sequence ID" value="NZ_JBHRTS010000004.1"/>
</dbReference>